<feature type="region of interest" description="Disordered" evidence="2">
    <location>
        <begin position="174"/>
        <end position="204"/>
    </location>
</feature>
<feature type="compositionally biased region" description="Basic residues" evidence="2">
    <location>
        <begin position="346"/>
        <end position="356"/>
    </location>
</feature>
<feature type="region of interest" description="Disordered" evidence="2">
    <location>
        <begin position="321"/>
        <end position="375"/>
    </location>
</feature>
<evidence type="ECO:0000256" key="2">
    <source>
        <dbReference type="SAM" id="MobiDB-lite"/>
    </source>
</evidence>
<feature type="region of interest" description="Disordered" evidence="2">
    <location>
        <begin position="103"/>
        <end position="142"/>
    </location>
</feature>
<organism evidence="4 5">
    <name type="scientific">Trichonephila clavata</name>
    <name type="common">Joro spider</name>
    <name type="synonym">Nephila clavata</name>
    <dbReference type="NCBI Taxonomy" id="2740835"/>
    <lineage>
        <taxon>Eukaryota</taxon>
        <taxon>Metazoa</taxon>
        <taxon>Ecdysozoa</taxon>
        <taxon>Arthropoda</taxon>
        <taxon>Chelicerata</taxon>
        <taxon>Arachnida</taxon>
        <taxon>Araneae</taxon>
        <taxon>Araneomorphae</taxon>
        <taxon>Entelegynae</taxon>
        <taxon>Araneoidea</taxon>
        <taxon>Nephilidae</taxon>
        <taxon>Trichonephila</taxon>
    </lineage>
</organism>
<dbReference type="Proteomes" id="UP000887116">
    <property type="component" value="Unassembled WGS sequence"/>
</dbReference>
<accession>A0A8X6G610</accession>
<keyword evidence="1" id="KW-0863">Zinc-finger</keyword>
<evidence type="ECO:0000313" key="5">
    <source>
        <dbReference type="Proteomes" id="UP000887116"/>
    </source>
</evidence>
<protein>
    <recommendedName>
        <fullName evidence="3">C2H2-type domain-containing protein</fullName>
    </recommendedName>
</protein>
<feature type="compositionally biased region" description="Polar residues" evidence="2">
    <location>
        <begin position="116"/>
        <end position="142"/>
    </location>
</feature>
<proteinExistence type="predicted"/>
<dbReference type="EMBL" id="BMAO01014686">
    <property type="protein sequence ID" value="GFQ96477.1"/>
    <property type="molecule type" value="Genomic_DNA"/>
</dbReference>
<keyword evidence="5" id="KW-1185">Reference proteome</keyword>
<dbReference type="PROSITE" id="PS50157">
    <property type="entry name" value="ZINC_FINGER_C2H2_2"/>
    <property type="match status" value="1"/>
</dbReference>
<dbReference type="GO" id="GO:0008270">
    <property type="term" value="F:zinc ion binding"/>
    <property type="evidence" value="ECO:0007669"/>
    <property type="project" value="UniProtKB-KW"/>
</dbReference>
<keyword evidence="1" id="KW-0479">Metal-binding</keyword>
<name>A0A8X6G610_TRICU</name>
<dbReference type="AlphaFoldDB" id="A0A8X6G610"/>
<sequence>MAQHIKDAHNFQVQKPGRSPTHTQLVQIDPRDITDAAIPHGKATVHVSNDENASPHKEVCIFCEKTFASEWGLIKHMEWLHLTDTPHPGHVSKNLRDHVAKASGTRLDPMLPVPASRTNTIQPRGSPSTAGPSSNTTTEVNGTSCSKCTFVARTRKGLTFHLLQVHVVQVQKKNSSKYSQNIEEPSNTPPPLQEDLQQQVTQQQHSTSACAPGISILGDTIRYAFPIPRVVACPLESCHHTFATRSWYTTNTSVKRYMSTVHRMPNKLVEFWCTVCSRRISKKPANHKCLVEIGLTHHRGDHGEWPCTECDFIATTKDGLHNHTKSHRRREVEDKMVPLRLPVKPSTRKANKKKKLAPLSTGEPGEMSLAPPPTYHKRLLMSQVKMTQMPPAESE</sequence>
<feature type="compositionally biased region" description="Low complexity" evidence="2">
    <location>
        <begin position="193"/>
        <end position="204"/>
    </location>
</feature>
<dbReference type="PROSITE" id="PS00028">
    <property type="entry name" value="ZINC_FINGER_C2H2_1"/>
    <property type="match status" value="1"/>
</dbReference>
<dbReference type="InterPro" id="IPR013087">
    <property type="entry name" value="Znf_C2H2_type"/>
</dbReference>
<reference evidence="4" key="1">
    <citation type="submission" date="2020-07" db="EMBL/GenBank/DDBJ databases">
        <title>Multicomponent nature underlies the extraordinary mechanical properties of spider dragline silk.</title>
        <authorList>
            <person name="Kono N."/>
            <person name="Nakamura H."/>
            <person name="Mori M."/>
            <person name="Yoshida Y."/>
            <person name="Ohtoshi R."/>
            <person name="Malay A.D."/>
            <person name="Moran D.A.P."/>
            <person name="Tomita M."/>
            <person name="Numata K."/>
            <person name="Arakawa K."/>
        </authorList>
    </citation>
    <scope>NUCLEOTIDE SEQUENCE</scope>
</reference>
<evidence type="ECO:0000256" key="1">
    <source>
        <dbReference type="PROSITE-ProRule" id="PRU00042"/>
    </source>
</evidence>
<gene>
    <name evidence="4" type="ORF">TNCT_256241</name>
</gene>
<feature type="domain" description="C2H2-type" evidence="3">
    <location>
        <begin position="58"/>
        <end position="86"/>
    </location>
</feature>
<dbReference type="OrthoDB" id="6515899at2759"/>
<evidence type="ECO:0000313" key="4">
    <source>
        <dbReference type="EMBL" id="GFQ96477.1"/>
    </source>
</evidence>
<feature type="region of interest" description="Disordered" evidence="2">
    <location>
        <begin position="1"/>
        <end position="24"/>
    </location>
</feature>
<evidence type="ECO:0000259" key="3">
    <source>
        <dbReference type="PROSITE" id="PS50157"/>
    </source>
</evidence>
<keyword evidence="1" id="KW-0862">Zinc</keyword>
<comment type="caution">
    <text evidence="4">The sequence shown here is derived from an EMBL/GenBank/DDBJ whole genome shotgun (WGS) entry which is preliminary data.</text>
</comment>
<dbReference type="SMART" id="SM00355">
    <property type="entry name" value="ZnF_C2H2"/>
    <property type="match status" value="3"/>
</dbReference>